<keyword evidence="2" id="KW-1185">Reference proteome</keyword>
<dbReference type="RefSeq" id="XP_028468295.1">
    <property type="nucleotide sequence ID" value="XM_028613914.1"/>
</dbReference>
<evidence type="ECO:0000313" key="1">
    <source>
        <dbReference type="EMBL" id="ROT40489.1"/>
    </source>
</evidence>
<name>A0A3N2Q153_SODAK</name>
<reference evidence="1 2" key="1">
    <citation type="journal article" date="2018" name="Mol. Ecol.">
        <title>The obligate alkalophilic soda-lake fungus Sodiomyces alkalinus has shifted to a protein diet.</title>
        <authorList>
            <person name="Grum-Grzhimaylo A.A."/>
            <person name="Falkoski D.L."/>
            <person name="van den Heuvel J."/>
            <person name="Valero-Jimenez C.A."/>
            <person name="Min B."/>
            <person name="Choi I.G."/>
            <person name="Lipzen A."/>
            <person name="Daum C.G."/>
            <person name="Aanen D.K."/>
            <person name="Tsang A."/>
            <person name="Henrissat B."/>
            <person name="Bilanenko E.N."/>
            <person name="de Vries R.P."/>
            <person name="van Kan J.A.L."/>
            <person name="Grigoriev I.V."/>
            <person name="Debets A.J.M."/>
        </authorList>
    </citation>
    <scope>NUCLEOTIDE SEQUENCE [LARGE SCALE GENOMIC DNA]</scope>
    <source>
        <strain evidence="1 2">F11</strain>
    </source>
</reference>
<dbReference type="GeneID" id="39582392"/>
<dbReference type="Proteomes" id="UP000272025">
    <property type="component" value="Unassembled WGS sequence"/>
</dbReference>
<dbReference type="AlphaFoldDB" id="A0A3N2Q153"/>
<dbReference type="EMBL" id="ML119052">
    <property type="protein sequence ID" value="ROT40489.1"/>
    <property type="molecule type" value="Genomic_DNA"/>
</dbReference>
<gene>
    <name evidence="1" type="ORF">SODALDRAFT_356480</name>
</gene>
<sequence>MALADVCVQGSKLSHIQGQPKLAVLLASTTYGRVIQPRLDLKAKSESRISPHEEIAAGEQLVNADRTVLEDLGIYNSPQHSIDQSETDHRMTDGCDNIHPNVAAPLQPSLTKCRRTIPLSPPPRATLRQHANWAKIFIIKHVPLEIMSSSTHFDSNVQVTESTESCPTEGLATPGLSAMVFGPAYGG</sequence>
<proteinExistence type="predicted"/>
<accession>A0A3N2Q153</accession>
<protein>
    <submittedName>
        <fullName evidence="1">Uncharacterized protein</fullName>
    </submittedName>
</protein>
<evidence type="ECO:0000313" key="2">
    <source>
        <dbReference type="Proteomes" id="UP000272025"/>
    </source>
</evidence>
<organism evidence="1 2">
    <name type="scientific">Sodiomyces alkalinus (strain CBS 110278 / VKM F-3762 / F11)</name>
    <name type="common">Alkaliphilic filamentous fungus</name>
    <dbReference type="NCBI Taxonomy" id="1314773"/>
    <lineage>
        <taxon>Eukaryota</taxon>
        <taxon>Fungi</taxon>
        <taxon>Dikarya</taxon>
        <taxon>Ascomycota</taxon>
        <taxon>Pezizomycotina</taxon>
        <taxon>Sordariomycetes</taxon>
        <taxon>Hypocreomycetidae</taxon>
        <taxon>Glomerellales</taxon>
        <taxon>Plectosphaerellaceae</taxon>
        <taxon>Sodiomyces</taxon>
    </lineage>
</organism>